<evidence type="ECO:0000256" key="1">
    <source>
        <dbReference type="ARBA" id="ARBA00022490"/>
    </source>
</evidence>
<dbReference type="EMBL" id="UINC01146280">
    <property type="protein sequence ID" value="SVD36915.1"/>
    <property type="molecule type" value="Genomic_DNA"/>
</dbReference>
<proteinExistence type="inferred from homology"/>
<dbReference type="NCBIfam" id="TIGR00138">
    <property type="entry name" value="rsmG_gidB"/>
    <property type="match status" value="1"/>
</dbReference>
<name>A0A382USY4_9ZZZZ</name>
<keyword evidence="2" id="KW-0698">rRNA processing</keyword>
<dbReference type="GO" id="GO:0070043">
    <property type="term" value="F:rRNA (guanine-N7-)-methyltransferase activity"/>
    <property type="evidence" value="ECO:0007669"/>
    <property type="project" value="TreeGrafter"/>
</dbReference>
<reference evidence="4" key="1">
    <citation type="submission" date="2018-05" db="EMBL/GenBank/DDBJ databases">
        <authorList>
            <person name="Lanie J.A."/>
            <person name="Ng W.-L."/>
            <person name="Kazmierczak K.M."/>
            <person name="Andrzejewski T.M."/>
            <person name="Davidsen T.M."/>
            <person name="Wayne K.J."/>
            <person name="Tettelin H."/>
            <person name="Glass J.I."/>
            <person name="Rusch D."/>
            <person name="Podicherti R."/>
            <person name="Tsui H.-C.T."/>
            <person name="Winkler M.E."/>
        </authorList>
    </citation>
    <scope>NUCLEOTIDE SEQUENCE</scope>
</reference>
<dbReference type="Gene3D" id="3.40.50.150">
    <property type="entry name" value="Vaccinia Virus protein VP39"/>
    <property type="match status" value="1"/>
</dbReference>
<keyword evidence="1" id="KW-0963">Cytoplasm</keyword>
<keyword evidence="3" id="KW-0808">Transferase</keyword>
<accession>A0A382USY4</accession>
<gene>
    <name evidence="4" type="ORF">METZ01_LOCUS389769</name>
</gene>
<evidence type="ECO:0000313" key="4">
    <source>
        <dbReference type="EMBL" id="SVD36915.1"/>
    </source>
</evidence>
<evidence type="ECO:0000256" key="2">
    <source>
        <dbReference type="ARBA" id="ARBA00022552"/>
    </source>
</evidence>
<dbReference type="InterPro" id="IPR029063">
    <property type="entry name" value="SAM-dependent_MTases_sf"/>
</dbReference>
<dbReference type="SUPFAM" id="SSF53335">
    <property type="entry name" value="S-adenosyl-L-methionine-dependent methyltransferases"/>
    <property type="match status" value="1"/>
</dbReference>
<dbReference type="AlphaFoldDB" id="A0A382USY4"/>
<sequence>MDKTIQIDTFSRFTQVSRETITSLKKYEDLLIKANKTLNLVGNSTIKEIWTRHFLDSVQVIDFIDKNDNTLVDLGSGAGFPGVVLAITLKDRKIPLKIKLIEKSPKKVKFLRDLINKLQLDVDVINRNVLEDSKKLLDDVFVARAFKPLKIILQLIHNKAENWKKIFIFLGKTGKSELLQASKSWDIEYKQRVSITSDDSTVIEINRLKKK</sequence>
<dbReference type="Pfam" id="PF02527">
    <property type="entry name" value="GidB"/>
    <property type="match status" value="1"/>
</dbReference>
<dbReference type="PIRSF" id="PIRSF003078">
    <property type="entry name" value="GidB"/>
    <property type="match status" value="1"/>
</dbReference>
<organism evidence="4">
    <name type="scientific">marine metagenome</name>
    <dbReference type="NCBI Taxonomy" id="408172"/>
    <lineage>
        <taxon>unclassified sequences</taxon>
        <taxon>metagenomes</taxon>
        <taxon>ecological metagenomes</taxon>
    </lineage>
</organism>
<dbReference type="InterPro" id="IPR003682">
    <property type="entry name" value="rRNA_ssu_MeTfrase_G"/>
</dbReference>
<dbReference type="PANTHER" id="PTHR31760:SF0">
    <property type="entry name" value="S-ADENOSYL-L-METHIONINE-DEPENDENT METHYLTRANSFERASES SUPERFAMILY PROTEIN"/>
    <property type="match status" value="1"/>
</dbReference>
<evidence type="ECO:0008006" key="5">
    <source>
        <dbReference type="Google" id="ProtNLM"/>
    </source>
</evidence>
<evidence type="ECO:0000256" key="3">
    <source>
        <dbReference type="ARBA" id="ARBA00022679"/>
    </source>
</evidence>
<dbReference type="GO" id="GO:0005829">
    <property type="term" value="C:cytosol"/>
    <property type="evidence" value="ECO:0007669"/>
    <property type="project" value="TreeGrafter"/>
</dbReference>
<dbReference type="HAMAP" id="MF_00074">
    <property type="entry name" value="16SrRNA_methyltr_G"/>
    <property type="match status" value="1"/>
</dbReference>
<protein>
    <recommendedName>
        <fullName evidence="5">Ribosomal RNA small subunit methyltransferase G</fullName>
    </recommendedName>
</protein>
<dbReference type="PANTHER" id="PTHR31760">
    <property type="entry name" value="S-ADENOSYL-L-METHIONINE-DEPENDENT METHYLTRANSFERASES SUPERFAMILY PROTEIN"/>
    <property type="match status" value="1"/>
</dbReference>